<evidence type="ECO:0000256" key="3">
    <source>
        <dbReference type="ARBA" id="ARBA00020107"/>
    </source>
</evidence>
<evidence type="ECO:0000256" key="12">
    <source>
        <dbReference type="ARBA" id="ARBA00022679"/>
    </source>
</evidence>
<dbReference type="InterPro" id="IPR000199">
    <property type="entry name" value="Peptidase_C3A/C3B_picornavir"/>
</dbReference>
<evidence type="ECO:0000256" key="27">
    <source>
        <dbReference type="ARBA" id="ARBA00023136"/>
    </source>
</evidence>
<keyword evidence="11" id="KW-0645">Protease</keyword>
<dbReference type="Pfam" id="PF00680">
    <property type="entry name" value="RdRP_1"/>
    <property type="match status" value="1"/>
</dbReference>
<evidence type="ECO:0000259" key="33">
    <source>
        <dbReference type="PROSITE" id="PS51218"/>
    </source>
</evidence>
<keyword evidence="6" id="KW-1036">Host cytoplasmic vesicle</keyword>
<evidence type="ECO:0000256" key="29">
    <source>
        <dbReference type="ARBA" id="ARBA00023296"/>
    </source>
</evidence>
<evidence type="ECO:0000256" key="28">
    <source>
        <dbReference type="ARBA" id="ARBA00023200"/>
    </source>
</evidence>
<comment type="function">
    <text evidence="31">Cysteine protease that generates mature viral proteins from the precursor polyprotein. In addition to its proteolytic activity, it binds to viral RNA, and thus influences viral genome replication. RNA and substrate bind cooperatively to the protease.</text>
</comment>
<dbReference type="InterPro" id="IPR001676">
    <property type="entry name" value="Picornavirus_capsid"/>
</dbReference>
<evidence type="ECO:0000256" key="15">
    <source>
        <dbReference type="ARBA" id="ARBA00022741"/>
    </source>
</evidence>
<keyword evidence="16" id="KW-0378">Hydrolase</keyword>
<evidence type="ECO:0000256" key="26">
    <source>
        <dbReference type="ARBA" id="ARBA00023065"/>
    </source>
</evidence>
<dbReference type="SUPFAM" id="SSF52540">
    <property type="entry name" value="P-loop containing nucleoside triphosphate hydrolases"/>
    <property type="match status" value="1"/>
</dbReference>
<dbReference type="GO" id="GO:0006351">
    <property type="term" value="P:DNA-templated transcription"/>
    <property type="evidence" value="ECO:0007669"/>
    <property type="project" value="InterPro"/>
</dbReference>
<feature type="domain" description="Peptidase C3" evidence="34">
    <location>
        <begin position="1541"/>
        <end position="1738"/>
    </location>
</feature>
<evidence type="ECO:0000256" key="31">
    <source>
        <dbReference type="ARBA" id="ARBA00029423"/>
    </source>
</evidence>
<dbReference type="Gene3D" id="3.40.50.300">
    <property type="entry name" value="P-loop containing nucleotide triphosphate hydrolases"/>
    <property type="match status" value="1"/>
</dbReference>
<evidence type="ECO:0000256" key="17">
    <source>
        <dbReference type="ARBA" id="ARBA00022804"/>
    </source>
</evidence>
<dbReference type="Gene3D" id="2.40.10.10">
    <property type="entry name" value="Trypsin-like serine proteases"/>
    <property type="match status" value="1"/>
</dbReference>
<dbReference type="InterPro" id="IPR027417">
    <property type="entry name" value="P-loop_NTPase"/>
</dbReference>
<accession>A0A481SI11</accession>
<evidence type="ECO:0000256" key="30">
    <source>
        <dbReference type="ARBA" id="ARBA00023303"/>
    </source>
</evidence>
<dbReference type="InterPro" id="IPR043128">
    <property type="entry name" value="Rev_trsase/Diguanyl_cyclase"/>
</dbReference>
<dbReference type="InterPro" id="IPR009003">
    <property type="entry name" value="Peptidase_S1_PA"/>
</dbReference>
<feature type="domain" description="LRAT" evidence="35">
    <location>
        <begin position="804"/>
        <end position="902"/>
    </location>
</feature>
<keyword evidence="10" id="KW-0945">Host-virus interaction</keyword>
<evidence type="ECO:0000256" key="4">
    <source>
        <dbReference type="ARBA" id="ARBA00022448"/>
    </source>
</evidence>
<evidence type="ECO:0000256" key="10">
    <source>
        <dbReference type="ARBA" id="ARBA00022581"/>
    </source>
</evidence>
<dbReference type="SUPFAM" id="SSF50494">
    <property type="entry name" value="Trypsin-like serine proteases"/>
    <property type="match status" value="1"/>
</dbReference>
<evidence type="ECO:0000256" key="23">
    <source>
        <dbReference type="ARBA" id="ARBA00022884"/>
    </source>
</evidence>
<keyword evidence="15" id="KW-0547">Nucleotide-binding</keyword>
<keyword evidence="30" id="KW-0407">Ion channel</keyword>
<keyword evidence="7" id="KW-0191">Covalent protein-RNA linkage</keyword>
<dbReference type="PRINTS" id="PR00918">
    <property type="entry name" value="CALICVIRUSNS"/>
</dbReference>
<evidence type="ECO:0000256" key="21">
    <source>
        <dbReference type="ARBA" id="ARBA00022844"/>
    </source>
</evidence>
<feature type="domain" description="SF3 helicase" evidence="33">
    <location>
        <begin position="1185"/>
        <end position="1349"/>
    </location>
</feature>
<evidence type="ECO:0000256" key="1">
    <source>
        <dbReference type="ARBA" id="ARBA00004295"/>
    </source>
</evidence>
<evidence type="ECO:0000256" key="6">
    <source>
        <dbReference type="ARBA" id="ARBA00022488"/>
    </source>
</evidence>
<evidence type="ECO:0000256" key="2">
    <source>
        <dbReference type="ARBA" id="ARBA00004328"/>
    </source>
</evidence>
<dbReference type="GO" id="GO:0039618">
    <property type="term" value="C:T=pseudo3 icosahedral viral capsid"/>
    <property type="evidence" value="ECO:0007669"/>
    <property type="project" value="UniProtKB-KW"/>
</dbReference>
<dbReference type="GO" id="GO:0015267">
    <property type="term" value="F:channel activity"/>
    <property type="evidence" value="ECO:0007669"/>
    <property type="project" value="UniProtKB-KW"/>
</dbReference>
<keyword evidence="9" id="KW-0167">Capsid protein</keyword>
<dbReference type="Pfam" id="PF00548">
    <property type="entry name" value="Peptidase_C3"/>
    <property type="match status" value="1"/>
</dbReference>
<evidence type="ECO:0000256" key="18">
    <source>
        <dbReference type="ARBA" id="ARBA00022806"/>
    </source>
</evidence>
<dbReference type="InterPro" id="IPR007094">
    <property type="entry name" value="RNA-dir_pol_PSvirus"/>
</dbReference>
<keyword evidence="23" id="KW-0694">RNA-binding</keyword>
<dbReference type="GO" id="GO:0003724">
    <property type="term" value="F:RNA helicase activity"/>
    <property type="evidence" value="ECO:0007669"/>
    <property type="project" value="InterPro"/>
</dbReference>
<dbReference type="InterPro" id="IPR043504">
    <property type="entry name" value="Peptidase_S1_PA_chymotrypsin"/>
</dbReference>
<dbReference type="GO" id="GO:0003968">
    <property type="term" value="F:RNA-directed RNA polymerase activity"/>
    <property type="evidence" value="ECO:0007669"/>
    <property type="project" value="UniProtKB-KW"/>
</dbReference>
<dbReference type="InterPro" id="IPR000605">
    <property type="entry name" value="Helicase_SF3_ssDNA/RNA_vir"/>
</dbReference>
<dbReference type="PROSITE" id="PS50507">
    <property type="entry name" value="RDRP_SSRNA_POS"/>
    <property type="match status" value="1"/>
</dbReference>
<keyword evidence="17" id="KW-1161">Viral attachment to host cell</keyword>
<dbReference type="GO" id="GO:0004197">
    <property type="term" value="F:cysteine-type endopeptidase activity"/>
    <property type="evidence" value="ECO:0007669"/>
    <property type="project" value="InterPro"/>
</dbReference>
<keyword evidence="4" id="KW-0813">Transport</keyword>
<dbReference type="GO" id="GO:0003723">
    <property type="term" value="F:RNA binding"/>
    <property type="evidence" value="ECO:0007669"/>
    <property type="project" value="UniProtKB-KW"/>
</dbReference>
<dbReference type="CDD" id="cd00205">
    <property type="entry name" value="rhv_like"/>
    <property type="match status" value="2"/>
</dbReference>
<proteinExistence type="predicted"/>
<keyword evidence="14" id="KW-1143">T=pseudo3 icosahedral capsid protein</keyword>
<evidence type="ECO:0000256" key="5">
    <source>
        <dbReference type="ARBA" id="ARBA00022484"/>
    </source>
</evidence>
<dbReference type="InterPro" id="IPR033703">
    <property type="entry name" value="Rhv-like"/>
</dbReference>
<evidence type="ECO:0000256" key="25">
    <source>
        <dbReference type="ARBA" id="ARBA00023039"/>
    </source>
</evidence>
<keyword evidence="19" id="KW-0788">Thiol protease</keyword>
<dbReference type="SUPFAM" id="SSF88633">
    <property type="entry name" value="Positive stranded ssRNA viruses"/>
    <property type="match status" value="3"/>
</dbReference>
<keyword evidence="8" id="KW-0597">Phosphoprotein</keyword>
<evidence type="ECO:0000256" key="8">
    <source>
        <dbReference type="ARBA" id="ARBA00022553"/>
    </source>
</evidence>
<dbReference type="CDD" id="cd23193">
    <property type="entry name" value="ps-ssRNA_Picornaviridae"/>
    <property type="match status" value="1"/>
</dbReference>
<dbReference type="GO" id="GO:0034220">
    <property type="term" value="P:monoatomic ion transmembrane transport"/>
    <property type="evidence" value="ECO:0007669"/>
    <property type="project" value="UniProtKB-KW"/>
</dbReference>
<keyword evidence="29" id="KW-1160">Virus entry into host cell</keyword>
<keyword evidence="21" id="KW-0946">Virion</keyword>
<dbReference type="InterPro" id="IPR007053">
    <property type="entry name" value="LRAT_dom"/>
</dbReference>
<dbReference type="GO" id="GO:0044162">
    <property type="term" value="C:host cell cytoplasmic vesicle membrane"/>
    <property type="evidence" value="ECO:0007669"/>
    <property type="project" value="UniProtKB-SubCell"/>
</dbReference>
<evidence type="ECO:0000256" key="19">
    <source>
        <dbReference type="ARBA" id="ARBA00022807"/>
    </source>
</evidence>
<evidence type="ECO:0000256" key="24">
    <source>
        <dbReference type="ARBA" id="ARBA00022953"/>
    </source>
</evidence>
<evidence type="ECO:0000256" key="14">
    <source>
        <dbReference type="ARBA" id="ARBA00022706"/>
    </source>
</evidence>
<dbReference type="PROSITE" id="PS51874">
    <property type="entry name" value="PCV_3C_PRO"/>
    <property type="match status" value="1"/>
</dbReference>
<evidence type="ECO:0000256" key="22">
    <source>
        <dbReference type="ARBA" id="ARBA00022870"/>
    </source>
</evidence>
<dbReference type="InterPro" id="IPR014759">
    <property type="entry name" value="Helicase_SF3_ssRNA_vir"/>
</dbReference>
<keyword evidence="12" id="KW-0808">Transferase</keyword>
<keyword evidence="13" id="KW-0548">Nucleotidyltransferase</keyword>
<organism evidence="36">
    <name type="scientific">Parechovirus sp. QAPp32</name>
    <dbReference type="NCBI Taxonomy" id="2529445"/>
    <lineage>
        <taxon>Viruses</taxon>
        <taxon>Riboviria</taxon>
        <taxon>Orthornavirae</taxon>
        <taxon>Pisuviricota</taxon>
        <taxon>Pisoniviricetes</taxon>
        <taxon>Picornavirales</taxon>
        <taxon>Picornaviridae</taxon>
        <taxon>Paavivirinae</taxon>
        <taxon>Parechovirus</taxon>
    </lineage>
</organism>
<evidence type="ECO:0000259" key="35">
    <source>
        <dbReference type="PROSITE" id="PS51934"/>
    </source>
</evidence>
<dbReference type="InterPro" id="IPR044067">
    <property type="entry name" value="PCV_3C_PRO"/>
</dbReference>
<keyword evidence="22" id="KW-1043">Host membrane</keyword>
<dbReference type="GO" id="GO:0039694">
    <property type="term" value="P:viral RNA genome replication"/>
    <property type="evidence" value="ECO:0007669"/>
    <property type="project" value="InterPro"/>
</dbReference>
<dbReference type="PROSITE" id="PS51218">
    <property type="entry name" value="SF3_HELICASE_2"/>
    <property type="match status" value="1"/>
</dbReference>
<comment type="subcellular location">
    <subcellularLocation>
        <location evidence="1">Host cytoplasmic vesicle membrane</location>
        <topology evidence="1">Peripheral membrane protein</topology>
        <orientation evidence="1">Cytoplasmic side</orientation>
    </subcellularLocation>
    <subcellularLocation>
        <location evidence="2">Virion</location>
    </subcellularLocation>
</comment>
<dbReference type="GO" id="GO:0046718">
    <property type="term" value="P:symbiont entry into host cell"/>
    <property type="evidence" value="ECO:0007669"/>
    <property type="project" value="UniProtKB-KW"/>
</dbReference>
<keyword evidence="20" id="KW-0067">ATP-binding</keyword>
<evidence type="ECO:0000256" key="9">
    <source>
        <dbReference type="ARBA" id="ARBA00022561"/>
    </source>
</evidence>
<dbReference type="GO" id="GO:0005524">
    <property type="term" value="F:ATP binding"/>
    <property type="evidence" value="ECO:0007669"/>
    <property type="project" value="UniProtKB-KW"/>
</dbReference>
<keyword evidence="28" id="KW-1035">Host cytoplasm</keyword>
<reference evidence="36" key="1">
    <citation type="submission" date="2018-12" db="EMBL/GenBank/DDBJ databases">
        <authorList>
            <person name="Zhang C."/>
            <person name="Yan C."/>
            <person name="He B."/>
        </authorList>
    </citation>
    <scope>NUCLEOTIDE SEQUENCE</scope>
    <source>
        <strain evidence="36">QAPp32</strain>
    </source>
</reference>
<dbReference type="Gene3D" id="2.60.120.20">
    <property type="match status" value="2"/>
</dbReference>
<dbReference type="InterPro" id="IPR004004">
    <property type="entry name" value="Helic/Pol/Pept_Calicivir-typ"/>
</dbReference>
<evidence type="ECO:0000259" key="34">
    <source>
        <dbReference type="PROSITE" id="PS51874"/>
    </source>
</evidence>
<dbReference type="Pfam" id="PF00910">
    <property type="entry name" value="RNA_helicase"/>
    <property type="match status" value="1"/>
</dbReference>
<evidence type="ECO:0000256" key="11">
    <source>
        <dbReference type="ARBA" id="ARBA00022670"/>
    </source>
</evidence>
<feature type="domain" description="RdRp catalytic" evidence="32">
    <location>
        <begin position="1974"/>
        <end position="2086"/>
    </location>
</feature>
<keyword evidence="24" id="KW-0693">Viral RNA replication</keyword>
<keyword evidence="5" id="KW-0696">RNA-directed RNA polymerase</keyword>
<protein>
    <recommendedName>
        <fullName evidence="3">Genome polyprotein</fullName>
    </recommendedName>
</protein>
<dbReference type="GO" id="GO:0019062">
    <property type="term" value="P:virion attachment to host cell"/>
    <property type="evidence" value="ECO:0007669"/>
    <property type="project" value="UniProtKB-KW"/>
</dbReference>
<evidence type="ECO:0000256" key="20">
    <source>
        <dbReference type="ARBA" id="ARBA00022840"/>
    </source>
</evidence>
<dbReference type="GO" id="GO:0006508">
    <property type="term" value="P:proteolysis"/>
    <property type="evidence" value="ECO:0007669"/>
    <property type="project" value="UniProtKB-KW"/>
</dbReference>
<evidence type="ECO:0000259" key="32">
    <source>
        <dbReference type="PROSITE" id="PS50507"/>
    </source>
</evidence>
<evidence type="ECO:0000256" key="7">
    <source>
        <dbReference type="ARBA" id="ARBA00022520"/>
    </source>
</evidence>
<evidence type="ECO:0000256" key="16">
    <source>
        <dbReference type="ARBA" id="ARBA00022801"/>
    </source>
</evidence>
<keyword evidence="26" id="KW-0406">Ion transport</keyword>
<dbReference type="InterPro" id="IPR001205">
    <property type="entry name" value="RNA-dir_pol_C"/>
</dbReference>
<dbReference type="PROSITE" id="PS51934">
    <property type="entry name" value="LRAT"/>
    <property type="match status" value="1"/>
</dbReference>
<dbReference type="GO" id="GO:0005198">
    <property type="term" value="F:structural molecule activity"/>
    <property type="evidence" value="ECO:0007669"/>
    <property type="project" value="InterPro"/>
</dbReference>
<dbReference type="Gene3D" id="3.30.70.270">
    <property type="match status" value="1"/>
</dbReference>
<sequence length="2207" mass="245875">MDTITSLINKTSTLLNNPEKEFEEQNSDQMAAASTANAGNLAQSAVKPSAPLDAGFKNKDEFSSMSYSTKTFAQNIAKLVPVQEGNWAVTQARGTEIMSLELPHGVYRDYTFPAMGIARYFRYVRTAFHFCLQVTVPQGCAGSLILCYIPKIASNKDPFDFQCFTNLPSVVLNLATGTQADLFIPYTNHRNFSTTDGNELGTVYCFVWTPLGMPNGAPSNVEVNLLACLVDPNFQCPRPSNEGPPREHITKFKWTREVRDIAEGPGTMNLANRLETNGARSLALVGERAHYDPYTAGAKHRITDLLQYARLPSVVDNGVFQWNGTAAPRTAIWSSNISLANIPNLRAFGECFQYYRGSLVVSMSVYSSMFNRGRLRLTWYPLHQTSYSYVQSRNAINVVCDIGLNNTFELTLPFTADCWMKHTNEVIGRIQIFNETKLTYSPACVNTVYCVVSMKAGDDFAFMSPKEMAHSLQAPVSWGSEMDLTDPLDDSTEGVKETEGTPEFSSATCDYSQADAAAENTGLAAKENSGTLNQVVTAKPPRFINFEKCKRHIYTVSHTKVDNFFGRAQRIAEYAWTSTSLRSEKLSWPNINHQAMARLFAFFAGEINLHVINSSGNFVAVSHTYDLRGGLADFGVSSSGVMVIPAHTAMSICCPWYSHTPFRPTRVVDEEISPLGTIWFKPEADAGTLIVYLSLRNPNFIFPLPAPKYATAATLATQADARGCLFNRDRVDEILQRLDSDPDTPFVSRAVRNPDVLATVLERRIGYRKDLLKLSGDVEENPGPLSSGGTGAEPHNPTLHPAWLVYRDRGIYKHYGVLCGDSVYHLQTEDIIDAAISGKAVFMCEPADSSWIKSQPIEWDYFTQVYLDSAVGTEHIFSAGTNCETIVRDMFPSIPGISQSQALGLVGLILVSASTLGLCASSFSAQELRDLFQMHRQENSEGYVNSLVQKAMSYFSSVLCETLAADVIKTIIKYLVRLFCYIVMHCHAPNLMTTMCMSTLLVMDVMDSKQLSSNTTALFKGLLEGDVRGFCENIVQLLQFNSTEEEIELKLETLRQAEKMLAPDFDHFVGQRDEAPGIKDFNAFTTAAKNTTWWLDVFKQILTFFKNLFAPSSNSRSLQWLQDNEAKICDLLATCNNHIIDMKKPENLRDQRFHDKHVWLCRRIADVATIVYKSATYSPLSSQVLRLSAEMQKIKLTQPSNGTLVRQEPVGVWICGDPGQGKSFFAHALIKAVQKKVKLVGIFSNPTGSDYMDGYAHQDIHIIDDAGQNREEKDLALLCQCISSVPFTVPMADLCEKGIQYTSKLVVATSNRTDFTTTVLSDHGALERRFPHYLRIRAKQQFQRNGKIDATAAMTYMKTGEPWEVSVDGYKWAPCNMEEIALAVANDIARKCAAVAAWQRMMQNDEGPLPRQEIYDLCLEEVQSDCRRLEDICAKLEADLSGIDSPFEALRKRSGMELDKASPGVVEWFRKKLTALRSWCQKNAGWLTMVSVITTGASLLATYLILRKPNTPAEDNRAYNPQTTNPKGKTVFTMLPNQPVVMQTNQSPYNGEIEHCMQCTAYITGDNVNYPLHCLAWKQRYIVTYGHIAGVLPLITNPKLWYKGNLFDIEEAEMSAITSNGGPMDLLLIHLPKFPIQFKDITKYISDGVAKESYLIYSTPMGRMMYEVKNPYLAGHHETLEGTKNTETITYCLNTKKGMCGGILITKIDGNFHIAGLHISGNGVVGSSAMLRVLKKSVNQGAIVSTTPSSIRVFQPGKTQIHPSPLHGLWDVNMQPAVLSAHDPRLQVNCTSVVKMCAADKYVGNTFCVDVDVFKLAVSNVLAKLYRVFGQSSSISMEQAIVGFGKFNRIDLATSPGIKYLMRYKKTDLIKYDPLTVHPTLVRDVQQTYSDVEKGVVKTTFATHLKDELRKISKVVSGNTRVIEACSLDYVIVHRMVMGEIYEKIYSAPAQLTGFAVGMNPWTDFDMLVRSLHDNVYCFDFKQWDGSLPPELMEAGVWVLSGLHDQPFMVRNLMAPVITSEQVCLDALHLVHGGMPSGAPCTTVLNTVCNLIVCEYASLKIGAESLCVAYGDDLLFSTPYPINPQHVLQIWKCDLGLTATGSDKTDNVPKVDPLGIEFLKRTPKFFPNTGFIVGALDLDNMCQHIMWSHSSEAFLQQLSSFEYELVLHGEAVYSTIQKKINEVLTKHGMHMLPFEVVYRKMIELVFD</sequence>
<keyword evidence="27" id="KW-0472">Membrane</keyword>
<evidence type="ECO:0000313" key="36">
    <source>
        <dbReference type="EMBL" id="QBH68005.1"/>
    </source>
</evidence>
<evidence type="ECO:0000256" key="13">
    <source>
        <dbReference type="ARBA" id="ARBA00022695"/>
    </source>
</evidence>
<dbReference type="EMBL" id="MK348056">
    <property type="protein sequence ID" value="QBH68005.1"/>
    <property type="molecule type" value="Genomic_RNA"/>
</dbReference>
<keyword evidence="18" id="KW-0347">Helicase</keyword>
<name>A0A481SI11_9PICO</name>
<keyword evidence="25" id="KW-1182">Viral ion channel</keyword>
<dbReference type="InterPro" id="IPR043502">
    <property type="entry name" value="DNA/RNA_pol_sf"/>
</dbReference>
<dbReference type="InterPro" id="IPR029053">
    <property type="entry name" value="Viral_coat"/>
</dbReference>
<dbReference type="SUPFAM" id="SSF56672">
    <property type="entry name" value="DNA/RNA polymerases"/>
    <property type="match status" value="1"/>
</dbReference>
<dbReference type="Pfam" id="PF00073">
    <property type="entry name" value="Rhv"/>
    <property type="match status" value="2"/>
</dbReference>